<dbReference type="EMBL" id="HBNS01019083">
    <property type="protein sequence ID" value="CAE4607721.1"/>
    <property type="molecule type" value="Transcribed_RNA"/>
</dbReference>
<evidence type="ECO:0000313" key="1">
    <source>
        <dbReference type="EMBL" id="CAE4607721.1"/>
    </source>
</evidence>
<accession>A0A7S4R9S9</accession>
<reference evidence="1" key="1">
    <citation type="submission" date="2021-01" db="EMBL/GenBank/DDBJ databases">
        <authorList>
            <person name="Corre E."/>
            <person name="Pelletier E."/>
            <person name="Niang G."/>
            <person name="Scheremetjew M."/>
            <person name="Finn R."/>
            <person name="Kale V."/>
            <person name="Holt S."/>
            <person name="Cochrane G."/>
            <person name="Meng A."/>
            <person name="Brown T."/>
            <person name="Cohen L."/>
        </authorList>
    </citation>
    <scope>NUCLEOTIDE SEQUENCE</scope>
    <source>
        <strain evidence="1">GSO104</strain>
    </source>
</reference>
<dbReference type="AlphaFoldDB" id="A0A7S4R9S9"/>
<protein>
    <submittedName>
        <fullName evidence="1">Uncharacterized protein</fullName>
    </submittedName>
</protein>
<organism evidence="1">
    <name type="scientific">Ditylum brightwellii</name>
    <dbReference type="NCBI Taxonomy" id="49249"/>
    <lineage>
        <taxon>Eukaryota</taxon>
        <taxon>Sar</taxon>
        <taxon>Stramenopiles</taxon>
        <taxon>Ochrophyta</taxon>
        <taxon>Bacillariophyta</taxon>
        <taxon>Mediophyceae</taxon>
        <taxon>Lithodesmiophycidae</taxon>
        <taxon>Lithodesmiales</taxon>
        <taxon>Lithodesmiaceae</taxon>
        <taxon>Ditylum</taxon>
    </lineage>
</organism>
<sequence length="107" mass="12141">MQTTTIYQRAEKHILHSNIFSSIFSHFAHHLQMNSRQMLRLQFGVNAQFGGAFFCCNECKIITIILSIETTSSCAHPKQMTFSKLSILLDPLITYSNAVSPSSIIFR</sequence>
<name>A0A7S4R9S9_9STRA</name>
<gene>
    <name evidence="1" type="ORF">DBRI00130_LOCUS15188</name>
</gene>
<proteinExistence type="predicted"/>